<dbReference type="VEuPathDB" id="FungiDB:NECHADRAFT_89543"/>
<organism evidence="1 2">
    <name type="scientific">Fusarium vanettenii (strain ATCC MYA-4622 / CBS 123669 / FGSC 9596 / NRRL 45880 / 77-13-4)</name>
    <name type="common">Fusarium solani subsp. pisi</name>
    <dbReference type="NCBI Taxonomy" id="660122"/>
    <lineage>
        <taxon>Eukaryota</taxon>
        <taxon>Fungi</taxon>
        <taxon>Dikarya</taxon>
        <taxon>Ascomycota</taxon>
        <taxon>Pezizomycotina</taxon>
        <taxon>Sordariomycetes</taxon>
        <taxon>Hypocreomycetidae</taxon>
        <taxon>Hypocreales</taxon>
        <taxon>Nectriaceae</taxon>
        <taxon>Fusarium</taxon>
        <taxon>Fusarium solani species complex</taxon>
        <taxon>Fusarium vanettenii</taxon>
    </lineage>
</organism>
<gene>
    <name evidence="1" type="ORF">NECHADRAFT_89543</name>
</gene>
<dbReference type="HOGENOM" id="CLU_1695985_0_0_1"/>
<sequence>MAAEDEGNEGNTDLIDKDGLLDNEDLLRRLAIEDHVIADHHRVLILLRFLGAIEEERPYRRGRRRRRLRTNTRLARHLTYNVVSSLSEQCAAWREVHSVSALNLGKLAVNNYNYYIPEGKPGKAPCLSVPSPPYPGLIHYPSVDKRNPAYVYRVA</sequence>
<dbReference type="InParanoid" id="C7ZRI2"/>
<dbReference type="GeneID" id="9666609"/>
<dbReference type="RefSeq" id="XP_003039089.1">
    <property type="nucleotide sequence ID" value="XM_003039043.1"/>
</dbReference>
<evidence type="ECO:0000313" key="1">
    <source>
        <dbReference type="EMBL" id="EEU33376.1"/>
    </source>
</evidence>
<name>C7ZRI2_FUSV7</name>
<dbReference type="AlphaFoldDB" id="C7ZRI2"/>
<keyword evidence="2" id="KW-1185">Reference proteome</keyword>
<proteinExistence type="predicted"/>
<accession>C7ZRI2</accession>
<evidence type="ECO:0000313" key="2">
    <source>
        <dbReference type="Proteomes" id="UP000005206"/>
    </source>
</evidence>
<dbReference type="KEGG" id="nhe:NECHADRAFT_89543"/>
<protein>
    <submittedName>
        <fullName evidence="1">Uncharacterized protein</fullName>
    </submittedName>
</protein>
<dbReference type="Proteomes" id="UP000005206">
    <property type="component" value="Unassembled WGS sequence"/>
</dbReference>
<dbReference type="EMBL" id="GG699090">
    <property type="protein sequence ID" value="EEU33376.1"/>
    <property type="molecule type" value="Genomic_DNA"/>
</dbReference>
<reference evidence="1 2" key="1">
    <citation type="journal article" date="2009" name="PLoS Genet.">
        <title>The genome of Nectria haematococca: contribution of supernumerary chromosomes to gene expansion.</title>
        <authorList>
            <person name="Coleman J.J."/>
            <person name="Rounsley S.D."/>
            <person name="Rodriguez-Carres M."/>
            <person name="Kuo A."/>
            <person name="Wasmann C.C."/>
            <person name="Grimwood J."/>
            <person name="Schmutz J."/>
            <person name="Taga M."/>
            <person name="White G.J."/>
            <person name="Zhou S."/>
            <person name="Schwartz D.C."/>
            <person name="Freitag M."/>
            <person name="Ma L.J."/>
            <person name="Danchin E.G."/>
            <person name="Henrissat B."/>
            <person name="Coutinho P.M."/>
            <person name="Nelson D.R."/>
            <person name="Straney D."/>
            <person name="Napoli C.A."/>
            <person name="Barker B.M."/>
            <person name="Gribskov M."/>
            <person name="Rep M."/>
            <person name="Kroken S."/>
            <person name="Molnar I."/>
            <person name="Rensing C."/>
            <person name="Kennell J.C."/>
            <person name="Zamora J."/>
            <person name="Farman M.L."/>
            <person name="Selker E.U."/>
            <person name="Salamov A."/>
            <person name="Shapiro H."/>
            <person name="Pangilinan J."/>
            <person name="Lindquist E."/>
            <person name="Lamers C."/>
            <person name="Grigoriev I.V."/>
            <person name="Geiser D.M."/>
            <person name="Covert S.F."/>
            <person name="Temporini E."/>
            <person name="Vanetten H.D."/>
        </authorList>
    </citation>
    <scope>NUCLEOTIDE SEQUENCE [LARGE SCALE GENOMIC DNA]</scope>
    <source>
        <strain evidence="2">ATCC MYA-4622 / CBS 123669 / FGSC 9596 / NRRL 45880 / 77-13-4</strain>
    </source>
</reference>